<accession>A0A7Y0HUM0</accession>
<organism evidence="1 2">
    <name type="scientific">Bifidobacterium erythrocebi</name>
    <dbReference type="NCBI Taxonomy" id="2675325"/>
    <lineage>
        <taxon>Bacteria</taxon>
        <taxon>Bacillati</taxon>
        <taxon>Actinomycetota</taxon>
        <taxon>Actinomycetes</taxon>
        <taxon>Bifidobacteriales</taxon>
        <taxon>Bifidobacteriaceae</taxon>
        <taxon>Bifidobacterium</taxon>
    </lineage>
</organism>
<evidence type="ECO:0000313" key="1">
    <source>
        <dbReference type="EMBL" id="NMM95327.1"/>
    </source>
</evidence>
<keyword evidence="2" id="KW-1185">Reference proteome</keyword>
<dbReference type="EMBL" id="JAAIIF010000002">
    <property type="protein sequence ID" value="NMM95327.1"/>
    <property type="molecule type" value="Genomic_DNA"/>
</dbReference>
<name>A0A7Y0HUM0_9BIFI</name>
<dbReference type="Proteomes" id="UP000529710">
    <property type="component" value="Unassembled WGS sequence"/>
</dbReference>
<protein>
    <recommendedName>
        <fullName evidence="3">CTP synthase</fullName>
    </recommendedName>
</protein>
<reference evidence="1 2" key="1">
    <citation type="submission" date="2020-02" db="EMBL/GenBank/DDBJ databases">
        <title>Characterization of phylogenetic diversity of novel bifidobacterial species isolated in Czech ZOOs.</title>
        <authorList>
            <person name="Lugli G.A."/>
            <person name="Vera N.B."/>
            <person name="Ventura M."/>
        </authorList>
    </citation>
    <scope>NUCLEOTIDE SEQUENCE [LARGE SCALE GENOMIC DNA]</scope>
    <source>
        <strain evidence="1 2">DSM 109960</strain>
    </source>
</reference>
<sequence length="317" mass="35637">MKAYPQIDRLLDQSEQAQCCAYSTDPLIHKGLYRRHLAGELAKPYPGLYSRCEYWNRLNGAEQSLHMARALTKKHPNWVFAGLTAAAAYGFEHQWFLHHEITITLPTHGSYRPHDKLHVIYSPYPKHDVVTVNGIPSTNKARTLVDCGNTQGFRGALPIFDSAAKDGLNEEALLKECSLTTRDCSNIIKLLRHTNAASENGGESFARGTMIESGFAEPRLQVMITDPATGQQYRVDFLWHTDDGRIIVCEFDGTAKYVDPEMTGNRSIQETVQLERNREQGLRRAGVTEIVRLTFNDVLQIKPMVAKLRRAGVPTVS</sequence>
<proteinExistence type="predicted"/>
<evidence type="ECO:0000313" key="2">
    <source>
        <dbReference type="Proteomes" id="UP000529710"/>
    </source>
</evidence>
<dbReference type="RefSeq" id="WP_169078168.1">
    <property type="nucleotide sequence ID" value="NZ_JAAIIF010000002.1"/>
</dbReference>
<evidence type="ECO:0008006" key="3">
    <source>
        <dbReference type="Google" id="ProtNLM"/>
    </source>
</evidence>
<comment type="caution">
    <text evidence="1">The sequence shown here is derived from an EMBL/GenBank/DDBJ whole genome shotgun (WGS) entry which is preliminary data.</text>
</comment>
<gene>
    <name evidence="1" type="ORF">G1C98_0063</name>
</gene>
<dbReference type="AlphaFoldDB" id="A0A7Y0HUM0"/>